<evidence type="ECO:0000256" key="3">
    <source>
        <dbReference type="ARBA" id="ARBA00023128"/>
    </source>
</evidence>
<sequence length="170" mass="20074">MSPKLVLYCYCTCTSTTTLRNDKTVNQFHQGYETENNIRRHDISKTTKLQPQFCIFTMASRYKMFLRLCSEWPVDISKTDRDLGSYIRKVVGERFKLGEASQIDEKECKRQYNALQKINTDYYKMKYEITLRRGCTGLSADELHEHLSTKSMEEMSRDEGIFTRMKKSLE</sequence>
<dbReference type="AlphaFoldDB" id="A0A6J8BIG9"/>
<keyword evidence="8" id="KW-1185">Reference proteome</keyword>
<evidence type="ECO:0000256" key="6">
    <source>
        <dbReference type="ARBA" id="ARBA00032983"/>
    </source>
</evidence>
<dbReference type="PANTHER" id="PTHR34260:SF1">
    <property type="entry name" value="UBIQUINOL-CYTOCHROME-C REDUCTASE COMPLEX ASSEMBLY FACTOR 2"/>
    <property type="match status" value="1"/>
</dbReference>
<dbReference type="PANTHER" id="PTHR34260">
    <property type="entry name" value="UBIQUINOL-CYTOCHROME-C REDUCTASE COMPLEX ASSEMBLY FACTOR 2"/>
    <property type="match status" value="1"/>
</dbReference>
<dbReference type="Pfam" id="PF20180">
    <property type="entry name" value="UQCC2_CBP6"/>
    <property type="match status" value="1"/>
</dbReference>
<keyword evidence="4" id="KW-1135">Mitochondrion nucleoid</keyword>
<dbReference type="InterPro" id="IPR037698">
    <property type="entry name" value="UQCC2"/>
</dbReference>
<dbReference type="OrthoDB" id="6266314at2759"/>
<keyword evidence="3" id="KW-0496">Mitochondrion</keyword>
<dbReference type="GO" id="GO:0042645">
    <property type="term" value="C:mitochondrial nucleoid"/>
    <property type="evidence" value="ECO:0007669"/>
    <property type="project" value="UniProtKB-SubCell"/>
</dbReference>
<dbReference type="GO" id="GO:0034551">
    <property type="term" value="P:mitochondrial respiratory chain complex III assembly"/>
    <property type="evidence" value="ECO:0007669"/>
    <property type="project" value="TreeGrafter"/>
</dbReference>
<comment type="subcellular location">
    <subcellularLocation>
        <location evidence="1">Mitochondrion matrix</location>
        <location evidence="1">Mitochondrion nucleoid</location>
    </subcellularLocation>
</comment>
<evidence type="ECO:0000256" key="5">
    <source>
        <dbReference type="ARBA" id="ARBA00031206"/>
    </source>
</evidence>
<evidence type="ECO:0000313" key="8">
    <source>
        <dbReference type="Proteomes" id="UP000507470"/>
    </source>
</evidence>
<accession>A0A6J8BIG9</accession>
<dbReference type="EMBL" id="CACVKT020003253">
    <property type="protein sequence ID" value="CAC5382654.1"/>
    <property type="molecule type" value="Genomic_DNA"/>
</dbReference>
<evidence type="ECO:0000313" key="7">
    <source>
        <dbReference type="EMBL" id="CAC5382654.1"/>
    </source>
</evidence>
<name>A0A6J8BIG9_MYTCO</name>
<dbReference type="Proteomes" id="UP000507470">
    <property type="component" value="Unassembled WGS sequence"/>
</dbReference>
<keyword evidence="2" id="KW-0809">Transit peptide</keyword>
<evidence type="ECO:0000256" key="1">
    <source>
        <dbReference type="ARBA" id="ARBA00004436"/>
    </source>
</evidence>
<evidence type="ECO:0000256" key="4">
    <source>
        <dbReference type="ARBA" id="ARBA00023271"/>
    </source>
</evidence>
<protein>
    <recommendedName>
        <fullName evidence="6">Mitochondrial nucleoid factor 1</fullName>
    </recommendedName>
    <alternativeName>
        <fullName evidence="5">Mitochondrial protein M19</fullName>
    </alternativeName>
</protein>
<evidence type="ECO:0000256" key="2">
    <source>
        <dbReference type="ARBA" id="ARBA00022946"/>
    </source>
</evidence>
<reference evidence="7 8" key="1">
    <citation type="submission" date="2020-06" db="EMBL/GenBank/DDBJ databases">
        <authorList>
            <person name="Li R."/>
            <person name="Bekaert M."/>
        </authorList>
    </citation>
    <scope>NUCLEOTIDE SEQUENCE [LARGE SCALE GENOMIC DNA]</scope>
    <source>
        <strain evidence="8">wild</strain>
    </source>
</reference>
<proteinExistence type="predicted"/>
<organism evidence="7 8">
    <name type="scientific">Mytilus coruscus</name>
    <name type="common">Sea mussel</name>
    <dbReference type="NCBI Taxonomy" id="42192"/>
    <lineage>
        <taxon>Eukaryota</taxon>
        <taxon>Metazoa</taxon>
        <taxon>Spiralia</taxon>
        <taxon>Lophotrochozoa</taxon>
        <taxon>Mollusca</taxon>
        <taxon>Bivalvia</taxon>
        <taxon>Autobranchia</taxon>
        <taxon>Pteriomorphia</taxon>
        <taxon>Mytilida</taxon>
        <taxon>Mytiloidea</taxon>
        <taxon>Mytilidae</taxon>
        <taxon>Mytilinae</taxon>
        <taxon>Mytilus</taxon>
    </lineage>
</organism>
<gene>
    <name evidence="7" type="ORF">MCOR_18460</name>
</gene>